<dbReference type="OMA" id="CFNELCT"/>
<evidence type="ECO:0000313" key="2">
    <source>
        <dbReference type="Proteomes" id="UP000036987"/>
    </source>
</evidence>
<protein>
    <submittedName>
        <fullName evidence="1">ARM repeat superfamily protein</fullName>
    </submittedName>
</protein>
<dbReference type="SUPFAM" id="SSF48371">
    <property type="entry name" value="ARM repeat"/>
    <property type="match status" value="1"/>
</dbReference>
<dbReference type="PANTHER" id="PTHR14873">
    <property type="entry name" value="OS06G0694100 PROTEIN"/>
    <property type="match status" value="1"/>
</dbReference>
<name>A0A0K9PTE1_ZOSMR</name>
<dbReference type="InterPro" id="IPR016024">
    <property type="entry name" value="ARM-type_fold"/>
</dbReference>
<keyword evidence="2" id="KW-1185">Reference proteome</keyword>
<dbReference type="EMBL" id="LFYR01000642">
    <property type="protein sequence ID" value="KMZ72231.1"/>
    <property type="molecule type" value="Genomic_DNA"/>
</dbReference>
<dbReference type="PANTHER" id="PTHR14873:SF1">
    <property type="entry name" value="OS06G0694100 PROTEIN"/>
    <property type="match status" value="1"/>
</dbReference>
<dbReference type="Proteomes" id="UP000036987">
    <property type="component" value="Unassembled WGS sequence"/>
</dbReference>
<sequence length="405" mass="46357">MITFDITHDRLRLISTPIAEALTLTPYTPPESNPVSIKSHLQSLLPFQSPTPQNNLRGQILDFILCCAALASADGDSPSLCWIANDLSSAAVSALEEMSNLAKGVGMEVQTTFMEAVMYEVFPILKRLIKETCVDVESETLVSSTVSAPVAYAVVAVHQFRWFVMQVNYPHLGKLCHLVIPCALTALDHWSPEVKDQGMVCFIHLTKNVNAAELSCYEEPILDVCCRNIASSDELWYHVVEMSVLALTTILPRNPRNHWFEKIFIEMLNHMERKPMNNDLRTSWLLLIDPVLDAMGLVLLAHFRSLFLLFFQWLHTDDDKTIVLVLERIYTVVKLTWVRRSPYFDKLLDKLILLYKEAVMREEREIIHKKIIQILILLKKCKGLQFEEEWGKYNEDPEISSIKLT</sequence>
<gene>
    <name evidence="1" type="ORF">ZOSMA_169G00220</name>
</gene>
<evidence type="ECO:0000313" key="1">
    <source>
        <dbReference type="EMBL" id="KMZ72231.1"/>
    </source>
</evidence>
<comment type="caution">
    <text evidence="1">The sequence shown here is derived from an EMBL/GenBank/DDBJ whole genome shotgun (WGS) entry which is preliminary data.</text>
</comment>
<organism evidence="1 2">
    <name type="scientific">Zostera marina</name>
    <name type="common">Eelgrass</name>
    <dbReference type="NCBI Taxonomy" id="29655"/>
    <lineage>
        <taxon>Eukaryota</taxon>
        <taxon>Viridiplantae</taxon>
        <taxon>Streptophyta</taxon>
        <taxon>Embryophyta</taxon>
        <taxon>Tracheophyta</taxon>
        <taxon>Spermatophyta</taxon>
        <taxon>Magnoliopsida</taxon>
        <taxon>Liliopsida</taxon>
        <taxon>Zosteraceae</taxon>
        <taxon>Zostera</taxon>
    </lineage>
</organism>
<dbReference type="STRING" id="29655.A0A0K9PTE1"/>
<dbReference type="OrthoDB" id="753785at2759"/>
<reference evidence="2" key="1">
    <citation type="journal article" date="2016" name="Nature">
        <title>The genome of the seagrass Zostera marina reveals angiosperm adaptation to the sea.</title>
        <authorList>
            <person name="Olsen J.L."/>
            <person name="Rouze P."/>
            <person name="Verhelst B."/>
            <person name="Lin Y.-C."/>
            <person name="Bayer T."/>
            <person name="Collen J."/>
            <person name="Dattolo E."/>
            <person name="De Paoli E."/>
            <person name="Dittami S."/>
            <person name="Maumus F."/>
            <person name="Michel G."/>
            <person name="Kersting A."/>
            <person name="Lauritano C."/>
            <person name="Lohaus R."/>
            <person name="Toepel M."/>
            <person name="Tonon T."/>
            <person name="Vanneste K."/>
            <person name="Amirebrahimi M."/>
            <person name="Brakel J."/>
            <person name="Bostroem C."/>
            <person name="Chovatia M."/>
            <person name="Grimwood J."/>
            <person name="Jenkins J.W."/>
            <person name="Jueterbock A."/>
            <person name="Mraz A."/>
            <person name="Stam W.T."/>
            <person name="Tice H."/>
            <person name="Bornberg-Bauer E."/>
            <person name="Green P.J."/>
            <person name="Pearson G.A."/>
            <person name="Procaccini G."/>
            <person name="Duarte C.M."/>
            <person name="Schmutz J."/>
            <person name="Reusch T.B.H."/>
            <person name="Van de Peer Y."/>
        </authorList>
    </citation>
    <scope>NUCLEOTIDE SEQUENCE [LARGE SCALE GENOMIC DNA]</scope>
    <source>
        <strain evidence="2">cv. Finnish</strain>
    </source>
</reference>
<accession>A0A0K9PTE1</accession>
<proteinExistence type="predicted"/>
<dbReference type="AlphaFoldDB" id="A0A0K9PTE1"/>